<evidence type="ECO:0000313" key="7">
    <source>
        <dbReference type="Proteomes" id="UP000289738"/>
    </source>
</evidence>
<dbReference type="Gene3D" id="1.10.10.10">
    <property type="entry name" value="Winged helix-like DNA-binding domain superfamily/Winged helix DNA-binding domain"/>
    <property type="match status" value="1"/>
</dbReference>
<keyword evidence="2" id="KW-0808">Transferase</keyword>
<comment type="caution">
    <text evidence="6">The sequence shown here is derived from an EMBL/GenBank/DDBJ whole genome shotgun (WGS) entry which is preliminary data.</text>
</comment>
<proteinExistence type="predicted"/>
<dbReference type="GO" id="GO:0046983">
    <property type="term" value="F:protein dimerization activity"/>
    <property type="evidence" value="ECO:0007669"/>
    <property type="project" value="InterPro"/>
</dbReference>
<evidence type="ECO:0000256" key="3">
    <source>
        <dbReference type="ARBA" id="ARBA00022691"/>
    </source>
</evidence>
<dbReference type="InterPro" id="IPR012967">
    <property type="entry name" value="COMT_dimerisation"/>
</dbReference>
<dbReference type="GO" id="GO:0032259">
    <property type="term" value="P:methylation"/>
    <property type="evidence" value="ECO:0007669"/>
    <property type="project" value="UniProtKB-KW"/>
</dbReference>
<dbReference type="InterPro" id="IPR036390">
    <property type="entry name" value="WH_DNA-bd_sf"/>
</dbReference>
<reference evidence="6 7" key="1">
    <citation type="submission" date="2019-01" db="EMBL/GenBank/DDBJ databases">
        <title>Sequencing of cultivated peanut Arachis hypogaea provides insights into genome evolution and oil improvement.</title>
        <authorList>
            <person name="Chen X."/>
        </authorList>
    </citation>
    <scope>NUCLEOTIDE SEQUENCE [LARGE SCALE GENOMIC DNA]</scope>
    <source>
        <strain evidence="7">cv. Fuhuasheng</strain>
        <tissue evidence="6">Leaves</tissue>
    </source>
</reference>
<dbReference type="GO" id="GO:0008757">
    <property type="term" value="F:S-adenosylmethionine-dependent methyltransferase activity"/>
    <property type="evidence" value="ECO:0007669"/>
    <property type="project" value="UniProtKB-ARBA"/>
</dbReference>
<dbReference type="AlphaFoldDB" id="A0A444YBY8"/>
<name>A0A444YBY8_ARAHY</name>
<dbReference type="InterPro" id="IPR029063">
    <property type="entry name" value="SAM-dependent_MTases_sf"/>
</dbReference>
<dbReference type="FunFam" id="1.10.10.10:FF:000357">
    <property type="entry name" value="Caffeic acid 3-O-methyltransferase"/>
    <property type="match status" value="1"/>
</dbReference>
<dbReference type="Pfam" id="PF00891">
    <property type="entry name" value="Methyltransf_2"/>
    <property type="match status" value="2"/>
</dbReference>
<sequence length="464" mass="51407">MAPASESNAKLLEILKLPQDEEEVDVFLFSQMAWSIVVPMVVRTTIELGVFDIIAKEGKGAKLSAKDIADHIGSNNPEAASMLDRLLRLLASHSLLSCSVVKDPVESSNNLHQRLYSLSPVSKYFVGDADGVSLGPSLNELKGAILEGGIPFNRAHGMHVFEYAKIDGRFNEVFNKAMHNSSTLLMKRILDVYKGFDHINKLVDVGGGVGATIKLITSKHPHILGINFDLPHVIECASAYDDAVEHVGGDMFESVPNGDAIFMKRILHDWGDDECLKILKICLKAIPNDGKVIVVETIVPIVPEPTSFAKNAFRNDVIMMTQMPGGIERTKQDYMDLANGSGFSGIRFVCCVSSFWVMEFYKIYFMIGRGGASLKENSQKFLSSSILNDWDDEHCLKLPKNCHKAIPNDWKVIVVHITCFLVYLSQQLLPRTHLDLMNEYSKISFMDLAKGSGFTAIRFVCCVS</sequence>
<dbReference type="Proteomes" id="UP000289738">
    <property type="component" value="Chromosome B07"/>
</dbReference>
<organism evidence="6 7">
    <name type="scientific">Arachis hypogaea</name>
    <name type="common">Peanut</name>
    <dbReference type="NCBI Taxonomy" id="3818"/>
    <lineage>
        <taxon>Eukaryota</taxon>
        <taxon>Viridiplantae</taxon>
        <taxon>Streptophyta</taxon>
        <taxon>Embryophyta</taxon>
        <taxon>Tracheophyta</taxon>
        <taxon>Spermatophyta</taxon>
        <taxon>Magnoliopsida</taxon>
        <taxon>eudicotyledons</taxon>
        <taxon>Gunneridae</taxon>
        <taxon>Pentapetalae</taxon>
        <taxon>rosids</taxon>
        <taxon>fabids</taxon>
        <taxon>Fabales</taxon>
        <taxon>Fabaceae</taxon>
        <taxon>Papilionoideae</taxon>
        <taxon>50 kb inversion clade</taxon>
        <taxon>dalbergioids sensu lato</taxon>
        <taxon>Dalbergieae</taxon>
        <taxon>Pterocarpus clade</taxon>
        <taxon>Arachis</taxon>
    </lineage>
</organism>
<evidence type="ECO:0000259" key="5">
    <source>
        <dbReference type="Pfam" id="PF08100"/>
    </source>
</evidence>
<dbReference type="InterPro" id="IPR016461">
    <property type="entry name" value="COMT-like"/>
</dbReference>
<dbReference type="SUPFAM" id="SSF53335">
    <property type="entry name" value="S-adenosyl-L-methionine-dependent methyltransferases"/>
    <property type="match status" value="2"/>
</dbReference>
<keyword evidence="3" id="KW-0949">S-adenosyl-L-methionine</keyword>
<dbReference type="GO" id="GO:0008171">
    <property type="term" value="F:O-methyltransferase activity"/>
    <property type="evidence" value="ECO:0007669"/>
    <property type="project" value="InterPro"/>
</dbReference>
<dbReference type="STRING" id="3818.A0A444YBY8"/>
<dbReference type="Pfam" id="PF08100">
    <property type="entry name" value="Dimerisation"/>
    <property type="match status" value="1"/>
</dbReference>
<dbReference type="InterPro" id="IPR001077">
    <property type="entry name" value="COMT_C"/>
</dbReference>
<dbReference type="EMBL" id="SDMP01000017">
    <property type="protein sequence ID" value="RYQ99442.1"/>
    <property type="molecule type" value="Genomic_DNA"/>
</dbReference>
<evidence type="ECO:0008006" key="8">
    <source>
        <dbReference type="Google" id="ProtNLM"/>
    </source>
</evidence>
<evidence type="ECO:0000313" key="6">
    <source>
        <dbReference type="EMBL" id="RYQ99442.1"/>
    </source>
</evidence>
<dbReference type="InterPro" id="IPR036388">
    <property type="entry name" value="WH-like_DNA-bd_sf"/>
</dbReference>
<protein>
    <recommendedName>
        <fullName evidence="8">O-methyltransferase domain-containing protein</fullName>
    </recommendedName>
</protein>
<dbReference type="SUPFAM" id="SSF46785">
    <property type="entry name" value="Winged helix' DNA-binding domain"/>
    <property type="match status" value="1"/>
</dbReference>
<accession>A0A444YBY8</accession>
<keyword evidence="1" id="KW-0489">Methyltransferase</keyword>
<evidence type="ECO:0000259" key="4">
    <source>
        <dbReference type="Pfam" id="PF00891"/>
    </source>
</evidence>
<evidence type="ECO:0000256" key="1">
    <source>
        <dbReference type="ARBA" id="ARBA00022603"/>
    </source>
</evidence>
<feature type="domain" description="O-methyltransferase C-terminal" evidence="4">
    <location>
        <begin position="140"/>
        <end position="344"/>
    </location>
</feature>
<dbReference type="Gene3D" id="3.40.50.150">
    <property type="entry name" value="Vaccinia Virus protein VP39"/>
    <property type="match status" value="2"/>
</dbReference>
<gene>
    <name evidence="6" type="ORF">Ahy_B07g087381</name>
</gene>
<feature type="domain" description="O-methyltransferase C-terminal" evidence="4">
    <location>
        <begin position="382"/>
        <end position="417"/>
    </location>
</feature>
<dbReference type="PROSITE" id="PS51683">
    <property type="entry name" value="SAM_OMT_II"/>
    <property type="match status" value="1"/>
</dbReference>
<feature type="domain" description="O-methyltransferase dimerisation" evidence="5">
    <location>
        <begin position="35"/>
        <end position="126"/>
    </location>
</feature>
<keyword evidence="7" id="KW-1185">Reference proteome</keyword>
<dbReference type="PANTHER" id="PTHR11746">
    <property type="entry name" value="O-METHYLTRANSFERASE"/>
    <property type="match status" value="1"/>
</dbReference>
<evidence type="ECO:0000256" key="2">
    <source>
        <dbReference type="ARBA" id="ARBA00022679"/>
    </source>
</evidence>